<proteinExistence type="predicted"/>
<evidence type="ECO:0000256" key="2">
    <source>
        <dbReference type="ARBA" id="ARBA00023315"/>
    </source>
</evidence>
<dbReference type="RefSeq" id="WP_110701317.1">
    <property type="nucleotide sequence ID" value="NZ_QJRO01000010.1"/>
</dbReference>
<dbReference type="PROSITE" id="PS51186">
    <property type="entry name" value="GNAT"/>
    <property type="match status" value="1"/>
</dbReference>
<evidence type="ECO:0000256" key="1">
    <source>
        <dbReference type="ARBA" id="ARBA00022679"/>
    </source>
</evidence>
<dbReference type="GO" id="GO:0016747">
    <property type="term" value="F:acyltransferase activity, transferring groups other than amino-acyl groups"/>
    <property type="evidence" value="ECO:0007669"/>
    <property type="project" value="InterPro"/>
</dbReference>
<protein>
    <submittedName>
        <fullName evidence="4">N-acetyltransferase</fullName>
    </submittedName>
</protein>
<dbReference type="Proteomes" id="UP000247620">
    <property type="component" value="Unassembled WGS sequence"/>
</dbReference>
<dbReference type="Pfam" id="PF00583">
    <property type="entry name" value="Acetyltransf_1"/>
    <property type="match status" value="1"/>
</dbReference>
<dbReference type="SUPFAM" id="SSF55729">
    <property type="entry name" value="Acyl-CoA N-acyltransferases (Nat)"/>
    <property type="match status" value="1"/>
</dbReference>
<evidence type="ECO:0000313" key="4">
    <source>
        <dbReference type="EMBL" id="PYB79898.1"/>
    </source>
</evidence>
<dbReference type="AlphaFoldDB" id="A0A2V4HPL0"/>
<dbReference type="Gene3D" id="3.40.630.30">
    <property type="match status" value="1"/>
</dbReference>
<keyword evidence="2" id="KW-0012">Acyltransferase</keyword>
<sequence length="171" mass="19163">MLVRLTRIEDVPLLPALERSAAQAFRQLPHLAWLADSDVMDETQHLAFVSEGCSWVAVDDQDQALGFLCASVADDALHIHELSVRQEAQGQGLGRRLLDQAFDAARHKGLAWLTLTTFDDVPWNAPFYQRYGFERLAVRQLDHRLQTIISSELAHGLTDRCAMRLAITCGP</sequence>
<feature type="domain" description="N-acetyltransferase" evidence="3">
    <location>
        <begin position="1"/>
        <end position="160"/>
    </location>
</feature>
<organism evidence="4 5">
    <name type="scientific">Pseudomonas soli</name>
    <dbReference type="NCBI Taxonomy" id="1306993"/>
    <lineage>
        <taxon>Bacteria</taxon>
        <taxon>Pseudomonadati</taxon>
        <taxon>Pseudomonadota</taxon>
        <taxon>Gammaproteobacteria</taxon>
        <taxon>Pseudomonadales</taxon>
        <taxon>Pseudomonadaceae</taxon>
        <taxon>Pseudomonas</taxon>
    </lineage>
</organism>
<accession>A0A2V4HPL0</accession>
<dbReference type="InterPro" id="IPR000182">
    <property type="entry name" value="GNAT_dom"/>
</dbReference>
<keyword evidence="1 4" id="KW-0808">Transferase</keyword>
<name>A0A2V4HPL0_9PSED</name>
<evidence type="ECO:0000313" key="5">
    <source>
        <dbReference type="Proteomes" id="UP000247620"/>
    </source>
</evidence>
<comment type="caution">
    <text evidence="4">The sequence shown here is derived from an EMBL/GenBank/DDBJ whole genome shotgun (WGS) entry which is preliminary data.</text>
</comment>
<gene>
    <name evidence="4" type="ORF">DMX07_16030</name>
</gene>
<dbReference type="EMBL" id="QJRO01000010">
    <property type="protein sequence ID" value="PYB79898.1"/>
    <property type="molecule type" value="Genomic_DNA"/>
</dbReference>
<dbReference type="PANTHER" id="PTHR43800">
    <property type="entry name" value="PEPTIDYL-LYSINE N-ACETYLTRANSFERASE YJAB"/>
    <property type="match status" value="1"/>
</dbReference>
<dbReference type="InterPro" id="IPR016181">
    <property type="entry name" value="Acyl_CoA_acyltransferase"/>
</dbReference>
<dbReference type="PANTHER" id="PTHR43800:SF1">
    <property type="entry name" value="PEPTIDYL-LYSINE N-ACETYLTRANSFERASE YJAB"/>
    <property type="match status" value="1"/>
</dbReference>
<evidence type="ECO:0000259" key="3">
    <source>
        <dbReference type="PROSITE" id="PS51186"/>
    </source>
</evidence>
<dbReference type="CDD" id="cd04301">
    <property type="entry name" value="NAT_SF"/>
    <property type="match status" value="1"/>
</dbReference>
<reference evidence="4 5" key="1">
    <citation type="submission" date="2018-06" db="EMBL/GenBank/DDBJ databases">
        <title>Pseudomonas diversity within urban Lake Michigan freshwaters.</title>
        <authorList>
            <person name="Batrich M."/>
            <person name="Hatzopoulos T."/>
            <person name="Putonti C."/>
        </authorList>
    </citation>
    <scope>NUCLEOTIDE SEQUENCE [LARGE SCALE GENOMIC DNA]</scope>
    <source>
        <strain evidence="4 5">LBp-160603</strain>
    </source>
</reference>